<dbReference type="InterPro" id="IPR015854">
    <property type="entry name" value="ABC_transpr_LolD-like"/>
</dbReference>
<keyword evidence="1" id="KW-0813">Transport</keyword>
<reference evidence="5 6" key="1">
    <citation type="submission" date="2012-08" db="EMBL/GenBank/DDBJ databases">
        <title>Whole genome shotgun sequence of Kineosphaera limosa NBRC 100340.</title>
        <authorList>
            <person name="Yoshida I."/>
            <person name="Isaki S."/>
            <person name="Hosoyama A."/>
            <person name="Tsuchikane K."/>
            <person name="Katsumata H."/>
            <person name="Ando Y."/>
            <person name="Ohji S."/>
            <person name="Hamada M."/>
            <person name="Tamura T."/>
            <person name="Yamazoe A."/>
            <person name="Yamazaki S."/>
            <person name="Fujita N."/>
        </authorList>
    </citation>
    <scope>NUCLEOTIDE SEQUENCE [LARGE SCALE GENOMIC DNA]</scope>
    <source>
        <strain evidence="5 6">NBRC 100340</strain>
    </source>
</reference>
<gene>
    <name evidence="5" type="ORF">KILIM_005_01570</name>
</gene>
<comment type="caution">
    <text evidence="5">The sequence shown here is derived from an EMBL/GenBank/DDBJ whole genome shotgun (WGS) entry which is preliminary data.</text>
</comment>
<dbReference type="Pfam" id="PF00005">
    <property type="entry name" value="ABC_tran"/>
    <property type="match status" value="1"/>
</dbReference>
<dbReference type="AlphaFoldDB" id="K6W5T8"/>
<dbReference type="SUPFAM" id="SSF52540">
    <property type="entry name" value="P-loop containing nucleoside triphosphate hydrolases"/>
    <property type="match status" value="1"/>
</dbReference>
<dbReference type="Gene3D" id="3.40.50.300">
    <property type="entry name" value="P-loop containing nucleotide triphosphate hydrolases"/>
    <property type="match status" value="1"/>
</dbReference>
<protein>
    <submittedName>
        <fullName evidence="5">Putative ABC transporter ATP-binding protein</fullName>
    </submittedName>
</protein>
<organism evidence="5 6">
    <name type="scientific">Kineosphaera limosa NBRC 100340</name>
    <dbReference type="NCBI Taxonomy" id="1184609"/>
    <lineage>
        <taxon>Bacteria</taxon>
        <taxon>Bacillati</taxon>
        <taxon>Actinomycetota</taxon>
        <taxon>Actinomycetes</taxon>
        <taxon>Micrococcales</taxon>
        <taxon>Dermatophilaceae</taxon>
        <taxon>Kineosphaera</taxon>
    </lineage>
</organism>
<evidence type="ECO:0000313" key="5">
    <source>
        <dbReference type="EMBL" id="GAB94540.1"/>
    </source>
</evidence>
<sequence>MGRMLACRDLQLTLGGTPILRGVDAVFEGGAIAVVGRSGAGKTSLLHCLAGLRTPTAGEVTFDGASLAAMSEEDRARLRLERFGFVFQRAELLGELSLLENIALPLEMRGEPRRECARRAAELVERLDLSDCAGRRPDRVSGGQRQRAAVARAVVGRPAVVFADEPTGALDERNGRFVVDMLLQQCAHESAALVMVTHDAQWADLCDRRLTMADGVVAADDVSSASERASTGPQ</sequence>
<evidence type="ECO:0000256" key="2">
    <source>
        <dbReference type="ARBA" id="ARBA00022741"/>
    </source>
</evidence>
<keyword evidence="3 5" id="KW-0067">ATP-binding</keyword>
<dbReference type="InterPro" id="IPR017871">
    <property type="entry name" value="ABC_transporter-like_CS"/>
</dbReference>
<dbReference type="PANTHER" id="PTHR24220:SF685">
    <property type="entry name" value="ABC TRANSPORTER RELATED"/>
    <property type="match status" value="1"/>
</dbReference>
<evidence type="ECO:0000259" key="4">
    <source>
        <dbReference type="PROSITE" id="PS50893"/>
    </source>
</evidence>
<feature type="domain" description="ABC transporter" evidence="4">
    <location>
        <begin position="5"/>
        <end position="233"/>
    </location>
</feature>
<evidence type="ECO:0000256" key="1">
    <source>
        <dbReference type="ARBA" id="ARBA00022448"/>
    </source>
</evidence>
<dbReference type="GO" id="GO:0005524">
    <property type="term" value="F:ATP binding"/>
    <property type="evidence" value="ECO:0007669"/>
    <property type="project" value="UniProtKB-KW"/>
</dbReference>
<dbReference type="InterPro" id="IPR017911">
    <property type="entry name" value="MacB-like_ATP-bd"/>
</dbReference>
<dbReference type="Proteomes" id="UP000008366">
    <property type="component" value="Unassembled WGS sequence"/>
</dbReference>
<evidence type="ECO:0000256" key="3">
    <source>
        <dbReference type="ARBA" id="ARBA00022840"/>
    </source>
</evidence>
<dbReference type="EMBL" id="BAHD01000005">
    <property type="protein sequence ID" value="GAB94540.1"/>
    <property type="molecule type" value="Genomic_DNA"/>
</dbReference>
<dbReference type="InterPro" id="IPR027417">
    <property type="entry name" value="P-loop_NTPase"/>
</dbReference>
<dbReference type="PANTHER" id="PTHR24220">
    <property type="entry name" value="IMPORT ATP-BINDING PROTEIN"/>
    <property type="match status" value="1"/>
</dbReference>
<dbReference type="PROSITE" id="PS50893">
    <property type="entry name" value="ABC_TRANSPORTER_2"/>
    <property type="match status" value="1"/>
</dbReference>
<dbReference type="InterPro" id="IPR003439">
    <property type="entry name" value="ABC_transporter-like_ATP-bd"/>
</dbReference>
<keyword evidence="6" id="KW-1185">Reference proteome</keyword>
<dbReference type="SMART" id="SM00382">
    <property type="entry name" value="AAA"/>
    <property type="match status" value="1"/>
</dbReference>
<name>K6W5T8_9MICO</name>
<dbReference type="STRING" id="1184609.KILIM_005_01570"/>
<keyword evidence="2" id="KW-0547">Nucleotide-binding</keyword>
<evidence type="ECO:0000313" key="6">
    <source>
        <dbReference type="Proteomes" id="UP000008366"/>
    </source>
</evidence>
<accession>K6W5T8</accession>
<dbReference type="PROSITE" id="PS00211">
    <property type="entry name" value="ABC_TRANSPORTER_1"/>
    <property type="match status" value="1"/>
</dbReference>
<dbReference type="CDD" id="cd03255">
    <property type="entry name" value="ABC_MJ0796_LolCDE_FtsE"/>
    <property type="match status" value="1"/>
</dbReference>
<dbReference type="eggNOG" id="COG1136">
    <property type="taxonomic scope" value="Bacteria"/>
</dbReference>
<dbReference type="GO" id="GO:0016887">
    <property type="term" value="F:ATP hydrolysis activity"/>
    <property type="evidence" value="ECO:0007669"/>
    <property type="project" value="InterPro"/>
</dbReference>
<dbReference type="GO" id="GO:0005886">
    <property type="term" value="C:plasma membrane"/>
    <property type="evidence" value="ECO:0007669"/>
    <property type="project" value="TreeGrafter"/>
</dbReference>
<dbReference type="GO" id="GO:0022857">
    <property type="term" value="F:transmembrane transporter activity"/>
    <property type="evidence" value="ECO:0007669"/>
    <property type="project" value="TreeGrafter"/>
</dbReference>
<dbReference type="InterPro" id="IPR003593">
    <property type="entry name" value="AAA+_ATPase"/>
</dbReference>
<proteinExistence type="predicted"/>